<accession>A0A9D4PWM9</accession>
<sequence>MCVFVRAAPASEISNTAILGYLRESRLAHGTQLRRMALSTRNNIERLTECYVDNYFGTDKNNTRALKFMPGALAMRSVLKAFDRPDWDTVRTAWNLLSMSHGEIFHTLVATTVRFKRSPI</sequence>
<keyword evidence="2" id="KW-1185">Reference proteome</keyword>
<proteinExistence type="predicted"/>
<dbReference type="AlphaFoldDB" id="A0A9D4PWM9"/>
<comment type="caution">
    <text evidence="1">The sequence shown here is derived from an EMBL/GenBank/DDBJ whole genome shotgun (WGS) entry which is preliminary data.</text>
</comment>
<name>A0A9D4PWM9_RHISA</name>
<evidence type="ECO:0000313" key="1">
    <source>
        <dbReference type="EMBL" id="KAH7957180.1"/>
    </source>
</evidence>
<reference evidence="1" key="1">
    <citation type="journal article" date="2020" name="Cell">
        <title>Large-Scale Comparative Analyses of Tick Genomes Elucidate Their Genetic Diversity and Vector Capacities.</title>
        <authorList>
            <consortium name="Tick Genome and Microbiome Consortium (TIGMIC)"/>
            <person name="Jia N."/>
            <person name="Wang J."/>
            <person name="Shi W."/>
            <person name="Du L."/>
            <person name="Sun Y."/>
            <person name="Zhan W."/>
            <person name="Jiang J.F."/>
            <person name="Wang Q."/>
            <person name="Zhang B."/>
            <person name="Ji P."/>
            <person name="Bell-Sakyi L."/>
            <person name="Cui X.M."/>
            <person name="Yuan T.T."/>
            <person name="Jiang B.G."/>
            <person name="Yang W.F."/>
            <person name="Lam T.T."/>
            <person name="Chang Q.C."/>
            <person name="Ding S.J."/>
            <person name="Wang X.J."/>
            <person name="Zhu J.G."/>
            <person name="Ruan X.D."/>
            <person name="Zhao L."/>
            <person name="Wei J.T."/>
            <person name="Ye R.Z."/>
            <person name="Que T.C."/>
            <person name="Du C.H."/>
            <person name="Zhou Y.H."/>
            <person name="Cheng J.X."/>
            <person name="Dai P.F."/>
            <person name="Guo W.B."/>
            <person name="Han X.H."/>
            <person name="Huang E.J."/>
            <person name="Li L.F."/>
            <person name="Wei W."/>
            <person name="Gao Y.C."/>
            <person name="Liu J.Z."/>
            <person name="Shao H.Z."/>
            <person name="Wang X."/>
            <person name="Wang C.C."/>
            <person name="Yang T.C."/>
            <person name="Huo Q.B."/>
            <person name="Li W."/>
            <person name="Chen H.Y."/>
            <person name="Chen S.E."/>
            <person name="Zhou L.G."/>
            <person name="Ni X.B."/>
            <person name="Tian J.H."/>
            <person name="Sheng Y."/>
            <person name="Liu T."/>
            <person name="Pan Y.S."/>
            <person name="Xia L.Y."/>
            <person name="Li J."/>
            <person name="Zhao F."/>
            <person name="Cao W.C."/>
        </authorList>
    </citation>
    <scope>NUCLEOTIDE SEQUENCE</scope>
    <source>
        <strain evidence="1">Rsan-2018</strain>
    </source>
</reference>
<reference evidence="1" key="2">
    <citation type="submission" date="2021-09" db="EMBL/GenBank/DDBJ databases">
        <authorList>
            <person name="Jia N."/>
            <person name="Wang J."/>
            <person name="Shi W."/>
            <person name="Du L."/>
            <person name="Sun Y."/>
            <person name="Zhan W."/>
            <person name="Jiang J."/>
            <person name="Wang Q."/>
            <person name="Zhang B."/>
            <person name="Ji P."/>
            <person name="Sakyi L.B."/>
            <person name="Cui X."/>
            <person name="Yuan T."/>
            <person name="Jiang B."/>
            <person name="Yang W."/>
            <person name="Lam T.T.-Y."/>
            <person name="Chang Q."/>
            <person name="Ding S."/>
            <person name="Wang X."/>
            <person name="Zhu J."/>
            <person name="Ruan X."/>
            <person name="Zhao L."/>
            <person name="Wei J."/>
            <person name="Que T."/>
            <person name="Du C."/>
            <person name="Cheng J."/>
            <person name="Dai P."/>
            <person name="Han X."/>
            <person name="Huang E."/>
            <person name="Gao Y."/>
            <person name="Liu J."/>
            <person name="Shao H."/>
            <person name="Ye R."/>
            <person name="Li L."/>
            <person name="Wei W."/>
            <person name="Wang X."/>
            <person name="Wang C."/>
            <person name="Huo Q."/>
            <person name="Li W."/>
            <person name="Guo W."/>
            <person name="Chen H."/>
            <person name="Chen S."/>
            <person name="Zhou L."/>
            <person name="Zhou L."/>
            <person name="Ni X."/>
            <person name="Tian J."/>
            <person name="Zhou Y."/>
            <person name="Sheng Y."/>
            <person name="Liu T."/>
            <person name="Pan Y."/>
            <person name="Xia L."/>
            <person name="Li J."/>
            <person name="Zhao F."/>
            <person name="Cao W."/>
        </authorList>
    </citation>
    <scope>NUCLEOTIDE SEQUENCE</scope>
    <source>
        <strain evidence="1">Rsan-2018</strain>
        <tissue evidence="1">Larvae</tissue>
    </source>
</reference>
<gene>
    <name evidence="1" type="ORF">HPB52_015892</name>
</gene>
<dbReference type="Proteomes" id="UP000821837">
    <property type="component" value="Unassembled WGS sequence"/>
</dbReference>
<protein>
    <submittedName>
        <fullName evidence="1">Uncharacterized protein</fullName>
    </submittedName>
</protein>
<organism evidence="1 2">
    <name type="scientific">Rhipicephalus sanguineus</name>
    <name type="common">Brown dog tick</name>
    <name type="synonym">Ixodes sanguineus</name>
    <dbReference type="NCBI Taxonomy" id="34632"/>
    <lineage>
        <taxon>Eukaryota</taxon>
        <taxon>Metazoa</taxon>
        <taxon>Ecdysozoa</taxon>
        <taxon>Arthropoda</taxon>
        <taxon>Chelicerata</taxon>
        <taxon>Arachnida</taxon>
        <taxon>Acari</taxon>
        <taxon>Parasitiformes</taxon>
        <taxon>Ixodida</taxon>
        <taxon>Ixodoidea</taxon>
        <taxon>Ixodidae</taxon>
        <taxon>Rhipicephalinae</taxon>
        <taxon>Rhipicephalus</taxon>
        <taxon>Rhipicephalus</taxon>
    </lineage>
</organism>
<dbReference type="EMBL" id="JABSTV010001250">
    <property type="protein sequence ID" value="KAH7957180.1"/>
    <property type="molecule type" value="Genomic_DNA"/>
</dbReference>
<evidence type="ECO:0000313" key="2">
    <source>
        <dbReference type="Proteomes" id="UP000821837"/>
    </source>
</evidence>